<accession>A0A8B8BQ10</accession>
<keyword evidence="3" id="KW-0805">Transcription regulation</keyword>
<evidence type="ECO:0000256" key="6">
    <source>
        <dbReference type="ARBA" id="ARBA00023242"/>
    </source>
</evidence>
<keyword evidence="8" id="KW-1185">Reference proteome</keyword>
<keyword evidence="5" id="KW-0804">Transcription</keyword>
<dbReference type="KEGG" id="cvn:111112275"/>
<dbReference type="OrthoDB" id="6054429at2759"/>
<keyword evidence="4" id="KW-0238">DNA-binding</keyword>
<reference evidence="9" key="1">
    <citation type="submission" date="2025-08" db="UniProtKB">
        <authorList>
            <consortium name="RefSeq"/>
        </authorList>
    </citation>
    <scope>IDENTIFICATION</scope>
    <source>
        <tissue evidence="9">Whole sample</tissue>
    </source>
</reference>
<dbReference type="Pfam" id="PF02229">
    <property type="entry name" value="PC4"/>
    <property type="match status" value="2"/>
</dbReference>
<evidence type="ECO:0000256" key="5">
    <source>
        <dbReference type="ARBA" id="ARBA00023163"/>
    </source>
</evidence>
<comment type="similarity">
    <text evidence="2">Belongs to the transcriptional coactivator PC4 family.</text>
</comment>
<dbReference type="GO" id="GO:0003713">
    <property type="term" value="F:transcription coactivator activity"/>
    <property type="evidence" value="ECO:0007669"/>
    <property type="project" value="InterPro"/>
</dbReference>
<dbReference type="PANTHER" id="PTHR13215">
    <property type="entry name" value="RNA POLYMERASE II TRANSCRIPTIONAL COACTIVATOR"/>
    <property type="match status" value="1"/>
</dbReference>
<protein>
    <submittedName>
        <fullName evidence="9">Uncharacterized protein LOC111112275</fullName>
    </submittedName>
</protein>
<dbReference type="InterPro" id="IPR009044">
    <property type="entry name" value="ssDNA-bd_transcriptional_reg"/>
</dbReference>
<dbReference type="AlphaFoldDB" id="A0A8B8BQ10"/>
<dbReference type="Gene3D" id="3.40.220.10">
    <property type="entry name" value="Leucine Aminopeptidase, subunit E, domain 1"/>
    <property type="match status" value="1"/>
</dbReference>
<dbReference type="GO" id="GO:0003677">
    <property type="term" value="F:DNA binding"/>
    <property type="evidence" value="ECO:0007669"/>
    <property type="project" value="UniProtKB-KW"/>
</dbReference>
<dbReference type="Gene3D" id="2.30.31.10">
    <property type="entry name" value="Transcriptional Coactivator Pc4, Chain A"/>
    <property type="match status" value="2"/>
</dbReference>
<dbReference type="RefSeq" id="XP_022305400.1">
    <property type="nucleotide sequence ID" value="XM_022449692.1"/>
</dbReference>
<evidence type="ECO:0000313" key="8">
    <source>
        <dbReference type="Proteomes" id="UP000694844"/>
    </source>
</evidence>
<evidence type="ECO:0000256" key="4">
    <source>
        <dbReference type="ARBA" id="ARBA00023125"/>
    </source>
</evidence>
<name>A0A8B8BQ10_CRAVI</name>
<dbReference type="GeneID" id="111112275"/>
<evidence type="ECO:0000259" key="7">
    <source>
        <dbReference type="Pfam" id="PF02229"/>
    </source>
</evidence>
<dbReference type="SUPFAM" id="SSF54447">
    <property type="entry name" value="ssDNA-binding transcriptional regulator domain"/>
    <property type="match status" value="2"/>
</dbReference>
<keyword evidence="6" id="KW-0539">Nucleus</keyword>
<dbReference type="SUPFAM" id="SSF52949">
    <property type="entry name" value="Macro domain-like"/>
    <property type="match status" value="1"/>
</dbReference>
<gene>
    <name evidence="9" type="primary">LOC111112275</name>
</gene>
<evidence type="ECO:0000256" key="2">
    <source>
        <dbReference type="ARBA" id="ARBA00009001"/>
    </source>
</evidence>
<dbReference type="InterPro" id="IPR003173">
    <property type="entry name" value="PC4_C"/>
</dbReference>
<sequence length="406" mass="46768">MSVSYHYGCILQIKDVDAIVHQCNCLTVKSHGLSQKISECFPWGDIYRRRTPVRGRNLAVTNHRGKPGTIQILKSPEENTPDIICLLSQWDFGRGGIRKIPPYEDSTSNRELWFSQSLQQLKQTSYKRLAFPYKIGCGLAGGKWEVYLDLICKFTYSSGKDVIIIIPSVKTAQTVTLCRMAPHQKKTTCWKTQDVETPGDPGKIRKRLFIDLDRTEKEEPLVKQPKTEDATKKEPMFRGDIGRNMYLVVSEFLGQIRVHLRVYEEEDGNLFPTKKGIALDLEKWKKITCEADEIDSAIDKYDAEMPVSYQKHLGENYYITMDNKYPLVNIRKWWMPPGEDEIVPTKKGASITFEQWKSVKDLMPEVQSKLGDLLEEVEFCECSESHQNQLGFLRCPRCNPNECMNH</sequence>
<feature type="domain" description="Transcriptional coactivator p15 (PC4) C-terminal" evidence="7">
    <location>
        <begin position="241"/>
        <end position="287"/>
    </location>
</feature>
<comment type="subcellular location">
    <subcellularLocation>
        <location evidence="1">Nucleus</location>
    </subcellularLocation>
</comment>
<dbReference type="GO" id="GO:0060261">
    <property type="term" value="P:positive regulation of transcription initiation by RNA polymerase II"/>
    <property type="evidence" value="ECO:0007669"/>
    <property type="project" value="InterPro"/>
</dbReference>
<dbReference type="GO" id="GO:0005634">
    <property type="term" value="C:nucleus"/>
    <property type="evidence" value="ECO:0007669"/>
    <property type="project" value="UniProtKB-SubCell"/>
</dbReference>
<evidence type="ECO:0000256" key="3">
    <source>
        <dbReference type="ARBA" id="ARBA00023015"/>
    </source>
</evidence>
<dbReference type="InterPro" id="IPR043472">
    <property type="entry name" value="Macro_dom-like"/>
</dbReference>
<proteinExistence type="inferred from homology"/>
<organism evidence="8 9">
    <name type="scientific">Crassostrea virginica</name>
    <name type="common">Eastern oyster</name>
    <dbReference type="NCBI Taxonomy" id="6565"/>
    <lineage>
        <taxon>Eukaryota</taxon>
        <taxon>Metazoa</taxon>
        <taxon>Spiralia</taxon>
        <taxon>Lophotrochozoa</taxon>
        <taxon>Mollusca</taxon>
        <taxon>Bivalvia</taxon>
        <taxon>Autobranchia</taxon>
        <taxon>Pteriomorphia</taxon>
        <taxon>Ostreida</taxon>
        <taxon>Ostreoidea</taxon>
        <taxon>Ostreidae</taxon>
        <taxon>Crassostrea</taxon>
    </lineage>
</organism>
<evidence type="ECO:0000256" key="1">
    <source>
        <dbReference type="ARBA" id="ARBA00004123"/>
    </source>
</evidence>
<evidence type="ECO:0000313" key="9">
    <source>
        <dbReference type="RefSeq" id="XP_022305400.1"/>
    </source>
</evidence>
<dbReference type="InterPro" id="IPR045125">
    <property type="entry name" value="Sub1/Tcp4-like"/>
</dbReference>
<dbReference type="Proteomes" id="UP000694844">
    <property type="component" value="Chromosome 9"/>
</dbReference>
<feature type="domain" description="Transcriptional coactivator p15 (PC4) C-terminal" evidence="7">
    <location>
        <begin position="326"/>
        <end position="361"/>
    </location>
</feature>